<dbReference type="InterPro" id="IPR009057">
    <property type="entry name" value="Homeodomain-like_sf"/>
</dbReference>
<keyword evidence="1" id="KW-0175">Coiled coil</keyword>
<evidence type="ECO:0000313" key="3">
    <source>
        <dbReference type="Proteomes" id="UP001139485"/>
    </source>
</evidence>
<dbReference type="AlphaFoldDB" id="A0A9X2III8"/>
<dbReference type="Proteomes" id="UP001139485">
    <property type="component" value="Unassembled WGS sequence"/>
</dbReference>
<feature type="coiled-coil region" evidence="1">
    <location>
        <begin position="54"/>
        <end position="81"/>
    </location>
</feature>
<comment type="caution">
    <text evidence="2">The sequence shown here is derived from an EMBL/GenBank/DDBJ whole genome shotgun (WGS) entry which is preliminary data.</text>
</comment>
<protein>
    <submittedName>
        <fullName evidence="2">Transposase</fullName>
    </submittedName>
</protein>
<dbReference type="GO" id="GO:0004803">
    <property type="term" value="F:transposase activity"/>
    <property type="evidence" value="ECO:0007669"/>
    <property type="project" value="InterPro"/>
</dbReference>
<dbReference type="SUPFAM" id="SSF46689">
    <property type="entry name" value="Homeodomain-like"/>
    <property type="match status" value="1"/>
</dbReference>
<dbReference type="RefSeq" id="WP_250829024.1">
    <property type="nucleotide sequence ID" value="NZ_JAMOIL010000058.1"/>
</dbReference>
<dbReference type="Pfam" id="PF01527">
    <property type="entry name" value="HTH_Tnp_1"/>
    <property type="match status" value="1"/>
</dbReference>
<sequence>MAAAKRLSPEQIVARLRDAEKLQGQGASVSQVCKKLGVSEQTFYRWRTKYGALKEDEAIRLKTLEQENARLKRIVAEQALDISMLKDVAKGNF</sequence>
<dbReference type="InterPro" id="IPR002514">
    <property type="entry name" value="Transposase_8"/>
</dbReference>
<dbReference type="EMBL" id="JAMOIL010000058">
    <property type="protein sequence ID" value="MCM0622870.1"/>
    <property type="molecule type" value="Genomic_DNA"/>
</dbReference>
<dbReference type="InterPro" id="IPR052546">
    <property type="entry name" value="Transposase_8_domain"/>
</dbReference>
<evidence type="ECO:0000313" key="2">
    <source>
        <dbReference type="EMBL" id="MCM0622870.1"/>
    </source>
</evidence>
<proteinExistence type="predicted"/>
<reference evidence="2" key="1">
    <citation type="submission" date="2022-05" db="EMBL/GenBank/DDBJ databases">
        <authorList>
            <person name="Tuo L."/>
        </authorList>
    </citation>
    <scope>NUCLEOTIDE SEQUENCE</scope>
    <source>
        <strain evidence="2">BSK12Z-4</strain>
    </source>
</reference>
<name>A0A9X2III8_9ACTN</name>
<dbReference type="GO" id="GO:0003677">
    <property type="term" value="F:DNA binding"/>
    <property type="evidence" value="ECO:0007669"/>
    <property type="project" value="InterPro"/>
</dbReference>
<evidence type="ECO:0000256" key="1">
    <source>
        <dbReference type="SAM" id="Coils"/>
    </source>
</evidence>
<dbReference type="GO" id="GO:0006313">
    <property type="term" value="P:DNA transposition"/>
    <property type="evidence" value="ECO:0007669"/>
    <property type="project" value="InterPro"/>
</dbReference>
<dbReference type="Gene3D" id="1.10.10.60">
    <property type="entry name" value="Homeodomain-like"/>
    <property type="match status" value="1"/>
</dbReference>
<dbReference type="PANTHER" id="PTHR33609">
    <property type="entry name" value="LOW CALCIUM RESPONSE LOCUS PROTEIN S"/>
    <property type="match status" value="1"/>
</dbReference>
<organism evidence="2 3">
    <name type="scientific">Nocardioides bruguierae</name>
    <dbReference type="NCBI Taxonomy" id="2945102"/>
    <lineage>
        <taxon>Bacteria</taxon>
        <taxon>Bacillati</taxon>
        <taxon>Actinomycetota</taxon>
        <taxon>Actinomycetes</taxon>
        <taxon>Propionibacteriales</taxon>
        <taxon>Nocardioidaceae</taxon>
        <taxon>Nocardioides</taxon>
    </lineage>
</organism>
<keyword evidence="3" id="KW-1185">Reference proteome</keyword>
<accession>A0A9X2III8</accession>
<gene>
    <name evidence="2" type="ORF">M8330_21510</name>
</gene>
<dbReference type="PANTHER" id="PTHR33609:SF1">
    <property type="entry name" value="TRANSPOSASE"/>
    <property type="match status" value="1"/>
</dbReference>